<dbReference type="Proteomes" id="UP000215335">
    <property type="component" value="Unassembled WGS sequence"/>
</dbReference>
<name>A0A232FFH4_9HYME</name>
<organism evidence="1 2">
    <name type="scientific">Trichomalopsis sarcophagae</name>
    <dbReference type="NCBI Taxonomy" id="543379"/>
    <lineage>
        <taxon>Eukaryota</taxon>
        <taxon>Metazoa</taxon>
        <taxon>Ecdysozoa</taxon>
        <taxon>Arthropoda</taxon>
        <taxon>Hexapoda</taxon>
        <taxon>Insecta</taxon>
        <taxon>Pterygota</taxon>
        <taxon>Neoptera</taxon>
        <taxon>Endopterygota</taxon>
        <taxon>Hymenoptera</taxon>
        <taxon>Apocrita</taxon>
        <taxon>Proctotrupomorpha</taxon>
        <taxon>Chalcidoidea</taxon>
        <taxon>Pteromalidae</taxon>
        <taxon>Pteromalinae</taxon>
        <taxon>Trichomalopsis</taxon>
    </lineage>
</organism>
<dbReference type="AlphaFoldDB" id="A0A232FFH4"/>
<protein>
    <submittedName>
        <fullName evidence="1">Uncharacterized protein</fullName>
    </submittedName>
</protein>
<evidence type="ECO:0000313" key="1">
    <source>
        <dbReference type="EMBL" id="OXU29208.1"/>
    </source>
</evidence>
<comment type="caution">
    <text evidence="1">The sequence shown here is derived from an EMBL/GenBank/DDBJ whole genome shotgun (WGS) entry which is preliminary data.</text>
</comment>
<reference evidence="1 2" key="1">
    <citation type="journal article" date="2017" name="Curr. Biol.">
        <title>The Evolution of Venom by Co-option of Single-Copy Genes.</title>
        <authorList>
            <person name="Martinson E.O."/>
            <person name="Mrinalini"/>
            <person name="Kelkar Y.D."/>
            <person name="Chang C.H."/>
            <person name="Werren J.H."/>
        </authorList>
    </citation>
    <scope>NUCLEOTIDE SEQUENCE [LARGE SCALE GENOMIC DNA]</scope>
    <source>
        <strain evidence="1 2">Alberta</strain>
        <tissue evidence="1">Whole body</tissue>
    </source>
</reference>
<dbReference type="EMBL" id="NNAY01000326">
    <property type="protein sequence ID" value="OXU29208.1"/>
    <property type="molecule type" value="Genomic_DNA"/>
</dbReference>
<proteinExistence type="predicted"/>
<gene>
    <name evidence="1" type="ORF">TSAR_001193</name>
</gene>
<evidence type="ECO:0000313" key="2">
    <source>
        <dbReference type="Proteomes" id="UP000215335"/>
    </source>
</evidence>
<sequence length="32" mass="3551">MHIPLQTPSSSTFGAGVEKRNFQRAASLRLHL</sequence>
<accession>A0A232FFH4</accession>
<keyword evidence="2" id="KW-1185">Reference proteome</keyword>